<gene>
    <name evidence="2" type="ORF">CC1G_15183</name>
</gene>
<dbReference type="HOGENOM" id="CLU_2867574_0_0_1"/>
<sequence>MHSASTSARARCHITVPEIPLQGWENTSRPPQGTLRTPPSQIRDLKKLANIGLTGTHTSGPGIG</sequence>
<dbReference type="VEuPathDB" id="FungiDB:CC1G_15183"/>
<name>D6RPN0_COPC7</name>
<evidence type="ECO:0000313" key="3">
    <source>
        <dbReference type="Proteomes" id="UP000001861"/>
    </source>
</evidence>
<protein>
    <submittedName>
        <fullName evidence="2">Uncharacterized protein</fullName>
    </submittedName>
</protein>
<feature type="region of interest" description="Disordered" evidence="1">
    <location>
        <begin position="21"/>
        <end position="40"/>
    </location>
</feature>
<dbReference type="Proteomes" id="UP000001861">
    <property type="component" value="Unassembled WGS sequence"/>
</dbReference>
<dbReference type="AlphaFoldDB" id="D6RPN0"/>
<dbReference type="RefSeq" id="XP_002910544.1">
    <property type="nucleotide sequence ID" value="XM_002910498.1"/>
</dbReference>
<proteinExistence type="predicted"/>
<dbReference type="InParanoid" id="D6RPN0"/>
<evidence type="ECO:0000256" key="1">
    <source>
        <dbReference type="SAM" id="MobiDB-lite"/>
    </source>
</evidence>
<comment type="caution">
    <text evidence="2">The sequence shown here is derived from an EMBL/GenBank/DDBJ whole genome shotgun (WGS) entry which is preliminary data.</text>
</comment>
<keyword evidence="3" id="KW-1185">Reference proteome</keyword>
<reference evidence="2 3" key="1">
    <citation type="journal article" date="2010" name="Proc. Natl. Acad. Sci. U.S.A.">
        <title>Insights into evolution of multicellular fungi from the assembled chromosomes of the mushroom Coprinopsis cinerea (Coprinus cinereus).</title>
        <authorList>
            <person name="Stajich J.E."/>
            <person name="Wilke S.K."/>
            <person name="Ahren D."/>
            <person name="Au C.H."/>
            <person name="Birren B.W."/>
            <person name="Borodovsky M."/>
            <person name="Burns C."/>
            <person name="Canback B."/>
            <person name="Casselton L.A."/>
            <person name="Cheng C.K."/>
            <person name="Deng J."/>
            <person name="Dietrich F.S."/>
            <person name="Fargo D.C."/>
            <person name="Farman M.L."/>
            <person name="Gathman A.C."/>
            <person name="Goldberg J."/>
            <person name="Guigo R."/>
            <person name="Hoegger P.J."/>
            <person name="Hooker J.B."/>
            <person name="Huggins A."/>
            <person name="James T.Y."/>
            <person name="Kamada T."/>
            <person name="Kilaru S."/>
            <person name="Kodira C."/>
            <person name="Kues U."/>
            <person name="Kupfer D."/>
            <person name="Kwan H.S."/>
            <person name="Lomsadze A."/>
            <person name="Li W."/>
            <person name="Lilly W.W."/>
            <person name="Ma L.J."/>
            <person name="Mackey A.J."/>
            <person name="Manning G."/>
            <person name="Martin F."/>
            <person name="Muraguchi H."/>
            <person name="Natvig D.O."/>
            <person name="Palmerini H."/>
            <person name="Ramesh M.A."/>
            <person name="Rehmeyer C.J."/>
            <person name="Roe B.A."/>
            <person name="Shenoy N."/>
            <person name="Stanke M."/>
            <person name="Ter-Hovhannisyan V."/>
            <person name="Tunlid A."/>
            <person name="Velagapudi R."/>
            <person name="Vision T.J."/>
            <person name="Zeng Q."/>
            <person name="Zolan M.E."/>
            <person name="Pukkila P.J."/>
        </authorList>
    </citation>
    <scope>NUCLEOTIDE SEQUENCE [LARGE SCALE GENOMIC DNA]</scope>
    <source>
        <strain evidence="3">Okayama-7 / 130 / ATCC MYA-4618 / FGSC 9003</strain>
    </source>
</reference>
<feature type="compositionally biased region" description="Polar residues" evidence="1">
    <location>
        <begin position="24"/>
        <end position="40"/>
    </location>
</feature>
<evidence type="ECO:0000313" key="2">
    <source>
        <dbReference type="EMBL" id="EFI27050.1"/>
    </source>
</evidence>
<dbReference type="KEGG" id="cci:CC1G_15183"/>
<organism evidence="2 3">
    <name type="scientific">Coprinopsis cinerea (strain Okayama-7 / 130 / ATCC MYA-4618 / FGSC 9003)</name>
    <name type="common">Inky cap fungus</name>
    <name type="synonym">Hormographiella aspergillata</name>
    <dbReference type="NCBI Taxonomy" id="240176"/>
    <lineage>
        <taxon>Eukaryota</taxon>
        <taxon>Fungi</taxon>
        <taxon>Dikarya</taxon>
        <taxon>Basidiomycota</taxon>
        <taxon>Agaricomycotina</taxon>
        <taxon>Agaricomycetes</taxon>
        <taxon>Agaricomycetidae</taxon>
        <taxon>Agaricales</taxon>
        <taxon>Agaricineae</taxon>
        <taxon>Psathyrellaceae</taxon>
        <taxon>Coprinopsis</taxon>
    </lineage>
</organism>
<dbReference type="EMBL" id="AACS02000009">
    <property type="protein sequence ID" value="EFI27050.1"/>
    <property type="molecule type" value="Genomic_DNA"/>
</dbReference>
<accession>D6RPN0</accession>
<dbReference type="GeneID" id="9380051"/>